<evidence type="ECO:0008006" key="3">
    <source>
        <dbReference type="Google" id="ProtNLM"/>
    </source>
</evidence>
<proteinExistence type="predicted"/>
<organism evidence="1 2">
    <name type="scientific">Kitasatospora xanthocidica</name>
    <dbReference type="NCBI Taxonomy" id="83382"/>
    <lineage>
        <taxon>Bacteria</taxon>
        <taxon>Bacillati</taxon>
        <taxon>Actinomycetota</taxon>
        <taxon>Actinomycetes</taxon>
        <taxon>Kitasatosporales</taxon>
        <taxon>Streptomycetaceae</taxon>
        <taxon>Kitasatospora</taxon>
    </lineage>
</organism>
<evidence type="ECO:0000313" key="2">
    <source>
        <dbReference type="Proteomes" id="UP000263377"/>
    </source>
</evidence>
<dbReference type="Proteomes" id="UP000263377">
    <property type="component" value="Unassembled WGS sequence"/>
</dbReference>
<dbReference type="EMBL" id="QVIG01000001">
    <property type="protein sequence ID" value="RGD62464.1"/>
    <property type="molecule type" value="Genomic_DNA"/>
</dbReference>
<reference evidence="1 2" key="1">
    <citation type="submission" date="2018-08" db="EMBL/GenBank/DDBJ databases">
        <title>Diversity &amp; Physiological Properties of Lignin-Decomposing Actinobacteria from Soil.</title>
        <authorList>
            <person name="Roh S.G."/>
            <person name="Kim S.B."/>
        </authorList>
    </citation>
    <scope>NUCLEOTIDE SEQUENCE [LARGE SCALE GENOMIC DNA]</scope>
    <source>
        <strain evidence="1 2">MMS17-GH009</strain>
    </source>
</reference>
<keyword evidence="2" id="KW-1185">Reference proteome</keyword>
<evidence type="ECO:0000313" key="1">
    <source>
        <dbReference type="EMBL" id="RGD62464.1"/>
    </source>
</evidence>
<comment type="caution">
    <text evidence="1">The sequence shown here is derived from an EMBL/GenBank/DDBJ whole genome shotgun (WGS) entry which is preliminary data.</text>
</comment>
<protein>
    <recommendedName>
        <fullName evidence="3">Head-to-tail stopper</fullName>
    </recommendedName>
</protein>
<sequence>MHPFRHTISVLRAGLTEDSYVLERDWTNPSVVFTGKASYQPIGGTSRRVFTSPDAGRETETEQAVFYVLGQVDVRDTDRVVFDGEHYQVNGAPQFWDHGSPRNNHTKVQVWRVNH</sequence>
<accession>A0A373A3W4</accession>
<dbReference type="AlphaFoldDB" id="A0A373A3W4"/>
<dbReference type="RefSeq" id="WP_117490936.1">
    <property type="nucleotide sequence ID" value="NZ_QVIG01000001.1"/>
</dbReference>
<gene>
    <name evidence="1" type="ORF">DR950_36125</name>
</gene>
<name>A0A373A3W4_9ACTN</name>